<dbReference type="InterPro" id="IPR035965">
    <property type="entry name" value="PAS-like_dom_sf"/>
</dbReference>
<comment type="caution">
    <text evidence="11">The sequence shown here is derived from an EMBL/GenBank/DDBJ whole genome shotgun (WGS) entry which is preliminary data.</text>
</comment>
<dbReference type="InterPro" id="IPR000014">
    <property type="entry name" value="PAS"/>
</dbReference>
<dbReference type="InterPro" id="IPR036890">
    <property type="entry name" value="HATPase_C_sf"/>
</dbReference>
<dbReference type="SMART" id="SM00065">
    <property type="entry name" value="GAF"/>
    <property type="match status" value="1"/>
</dbReference>
<dbReference type="SUPFAM" id="SSF52540">
    <property type="entry name" value="P-loop containing nucleoside triphosphate hydrolases"/>
    <property type="match status" value="1"/>
</dbReference>
<dbReference type="Pfam" id="PF02518">
    <property type="entry name" value="HATPase_c"/>
    <property type="match status" value="1"/>
</dbReference>
<dbReference type="InterPro" id="IPR013656">
    <property type="entry name" value="PAS_4"/>
</dbReference>
<dbReference type="GO" id="GO:0005524">
    <property type="term" value="F:ATP binding"/>
    <property type="evidence" value="ECO:0007669"/>
    <property type="project" value="InterPro"/>
</dbReference>
<dbReference type="InterPro" id="IPR003661">
    <property type="entry name" value="HisK_dim/P_dom"/>
</dbReference>
<keyword evidence="4" id="KW-0808">Transferase</keyword>
<dbReference type="Pfam" id="PF00512">
    <property type="entry name" value="HisKA"/>
    <property type="match status" value="1"/>
</dbReference>
<evidence type="ECO:0000313" key="12">
    <source>
        <dbReference type="Proteomes" id="UP000031599"/>
    </source>
</evidence>
<dbReference type="EC" id="2.7.13.3" evidence="2"/>
<dbReference type="CDD" id="cd00156">
    <property type="entry name" value="REC"/>
    <property type="match status" value="1"/>
</dbReference>
<dbReference type="Pfam" id="PF00072">
    <property type="entry name" value="Response_reg"/>
    <property type="match status" value="1"/>
</dbReference>
<dbReference type="InterPro" id="IPR027417">
    <property type="entry name" value="P-loop_NTPase"/>
</dbReference>
<dbReference type="PROSITE" id="PS50110">
    <property type="entry name" value="RESPONSE_REGULATORY"/>
    <property type="match status" value="1"/>
</dbReference>
<dbReference type="PROSITE" id="PS50109">
    <property type="entry name" value="HIS_KIN"/>
    <property type="match status" value="1"/>
</dbReference>
<dbReference type="Proteomes" id="UP000031599">
    <property type="component" value="Unassembled WGS sequence"/>
</dbReference>
<dbReference type="InterPro" id="IPR008271">
    <property type="entry name" value="Ser/Thr_kinase_AS"/>
</dbReference>
<dbReference type="Gene3D" id="3.30.450.20">
    <property type="entry name" value="PAS domain"/>
    <property type="match status" value="1"/>
</dbReference>
<dbReference type="InterPro" id="IPR041664">
    <property type="entry name" value="AAA_16"/>
</dbReference>
<dbReference type="NCBIfam" id="TIGR00229">
    <property type="entry name" value="sensory_box"/>
    <property type="match status" value="1"/>
</dbReference>
<gene>
    <name evidence="11" type="ORF">DB30_01986</name>
</gene>
<evidence type="ECO:0000259" key="10">
    <source>
        <dbReference type="PROSITE" id="PS50110"/>
    </source>
</evidence>
<feature type="domain" description="Response regulatory" evidence="10">
    <location>
        <begin position="1833"/>
        <end position="1948"/>
    </location>
</feature>
<feature type="region of interest" description="Disordered" evidence="7">
    <location>
        <begin position="1255"/>
        <end position="1277"/>
    </location>
</feature>
<evidence type="ECO:0000256" key="7">
    <source>
        <dbReference type="SAM" id="MobiDB-lite"/>
    </source>
</evidence>
<organism evidence="11 12">
    <name type="scientific">Enhygromyxa salina</name>
    <dbReference type="NCBI Taxonomy" id="215803"/>
    <lineage>
        <taxon>Bacteria</taxon>
        <taxon>Pseudomonadati</taxon>
        <taxon>Myxococcota</taxon>
        <taxon>Polyangia</taxon>
        <taxon>Nannocystales</taxon>
        <taxon>Nannocystaceae</taxon>
        <taxon>Enhygromyxa</taxon>
    </lineage>
</organism>
<dbReference type="Gene3D" id="1.10.287.130">
    <property type="match status" value="1"/>
</dbReference>
<dbReference type="InterPro" id="IPR011009">
    <property type="entry name" value="Kinase-like_dom_sf"/>
</dbReference>
<dbReference type="CDD" id="cd14014">
    <property type="entry name" value="STKc_PknB_like"/>
    <property type="match status" value="1"/>
</dbReference>
<keyword evidence="3 6" id="KW-0597">Phosphoprotein</keyword>
<dbReference type="SMART" id="SM00387">
    <property type="entry name" value="HATPase_c"/>
    <property type="match status" value="1"/>
</dbReference>
<feature type="compositionally biased region" description="Polar residues" evidence="7">
    <location>
        <begin position="1268"/>
        <end position="1277"/>
    </location>
</feature>
<dbReference type="SMART" id="SM00388">
    <property type="entry name" value="HisKA"/>
    <property type="match status" value="1"/>
</dbReference>
<dbReference type="Gene3D" id="3.30.565.10">
    <property type="entry name" value="Histidine kinase-like ATPase, C-terminal domain"/>
    <property type="match status" value="1"/>
</dbReference>
<dbReference type="InterPro" id="IPR003018">
    <property type="entry name" value="GAF"/>
</dbReference>
<dbReference type="InterPro" id="IPR036097">
    <property type="entry name" value="HisK_dim/P_sf"/>
</dbReference>
<dbReference type="Pfam" id="PF08448">
    <property type="entry name" value="PAS_4"/>
    <property type="match status" value="1"/>
</dbReference>
<dbReference type="Pfam" id="PF01590">
    <property type="entry name" value="GAF"/>
    <property type="match status" value="1"/>
</dbReference>
<dbReference type="CDD" id="cd00082">
    <property type="entry name" value="HisKA"/>
    <property type="match status" value="1"/>
</dbReference>
<dbReference type="Gene3D" id="1.10.510.10">
    <property type="entry name" value="Transferase(Phosphotransferase) domain 1"/>
    <property type="match status" value="1"/>
</dbReference>
<dbReference type="InterPro" id="IPR001789">
    <property type="entry name" value="Sig_transdc_resp-reg_receiver"/>
</dbReference>
<dbReference type="SUPFAM" id="SSF55785">
    <property type="entry name" value="PYP-like sensor domain (PAS domain)"/>
    <property type="match status" value="1"/>
</dbReference>
<dbReference type="PROSITE" id="PS00108">
    <property type="entry name" value="PROTEIN_KINASE_ST"/>
    <property type="match status" value="1"/>
</dbReference>
<dbReference type="SUPFAM" id="SSF56112">
    <property type="entry name" value="Protein kinase-like (PK-like)"/>
    <property type="match status" value="1"/>
</dbReference>
<dbReference type="PRINTS" id="PR00344">
    <property type="entry name" value="BCTRLSENSOR"/>
</dbReference>
<dbReference type="InterPro" id="IPR005467">
    <property type="entry name" value="His_kinase_dom"/>
</dbReference>
<dbReference type="CDD" id="cd00130">
    <property type="entry name" value="PAS"/>
    <property type="match status" value="1"/>
</dbReference>
<protein>
    <recommendedName>
        <fullName evidence="2">histidine kinase</fullName>
        <ecNumber evidence="2">2.7.13.3</ecNumber>
    </recommendedName>
</protein>
<evidence type="ECO:0000256" key="2">
    <source>
        <dbReference type="ARBA" id="ARBA00012438"/>
    </source>
</evidence>
<dbReference type="Pfam" id="PF13191">
    <property type="entry name" value="AAA_16"/>
    <property type="match status" value="1"/>
</dbReference>
<evidence type="ECO:0000256" key="3">
    <source>
        <dbReference type="ARBA" id="ARBA00022553"/>
    </source>
</evidence>
<evidence type="ECO:0000256" key="1">
    <source>
        <dbReference type="ARBA" id="ARBA00000085"/>
    </source>
</evidence>
<dbReference type="InterPro" id="IPR000719">
    <property type="entry name" value="Prot_kinase_dom"/>
</dbReference>
<evidence type="ECO:0000256" key="5">
    <source>
        <dbReference type="ARBA" id="ARBA00022777"/>
    </source>
</evidence>
<dbReference type="Gene3D" id="3.30.450.40">
    <property type="match status" value="1"/>
</dbReference>
<dbReference type="PROSITE" id="PS50011">
    <property type="entry name" value="PROTEIN_KINASE_DOM"/>
    <property type="match status" value="1"/>
</dbReference>
<comment type="catalytic activity">
    <reaction evidence="1">
        <text>ATP + protein L-histidine = ADP + protein N-phospho-L-histidine.</text>
        <dbReference type="EC" id="2.7.13.3"/>
    </reaction>
</comment>
<sequence length="1959" mass="212431">MMPLDAIRVTETLSESSRSVVVRGVDEDGRAVVIKRPHAALPLAECRPRFLNERMIYEQVESSRALRLRSFIDQGDELALVFDDPGCRSLPAHARQRPLSVLDTLEVTLGILDALVGLHRAHVVHRDVKPDNVLVDASLSRILLIDFGIASVVERATGIASKRGRLEGTLEFIAPELTGRVNRGADYRSDYYCLGATMYWMLAGESPFGRLELSELVHAHIARVPERLDVRNPAIPRPVASIVAKLLAKSPDERYQGAFGLRRDLERCMEALARDEPLHDFALAVLDPSERLTLTRRAYGRSRELDALESARERSRSSPQLVVVSGPAGCGRTTLVEEFRASVEASGEQVQFMQHKLEAARGEPMAAIKNTLSRLLRRYERGPASLRDAVHQRLHTQLDETGAALAEVLPELGLILGPRPELPVVDPGAARTRFWASVGRYASALLLPDHEYILFIDDLQWADEASRHLVEHLLAGDQRVLVIVTVPDDDAGLDEVHAWLHNLPGTRQTLELGPLGEGSLREWAQALLGDAAEASAFAQLLLERTRGIPLFVEQTVVALHDAGAISIDHATGCWTVDLTRARAQQASGDVVEFLVGRLRELPPKALNLLGLAAHVGVHFDLPTLASLANVTEADLATSLYEASAAGFLLENYRASAPTFTFVHERIRHAAAHSCTEDPAQLHLALAQRMLESDPATQDPEIIHVLASHVANTCELITDPDERQRFAEMCIRAAKHARAAATFVNAALHYETATRLLDDDTSHELLFDSLLALAECRFMAGDTKRGAQAYRALDELARSRLERARVLLSREQLLMIGEDIESCLNILVEAAALFELDLRGGGSPEWVGALMQRVLASLAQRSSASLMELPLIRAPELEVLLALLLAATKPAYVSGDLGLMTALTLTIIETSLEHGCSDASATAFMQLALLCASALEDFDAARRYSAIAFALFDRFPSSVLGSFAAMTYAVTVQPWIAPVGPDNSALREQFHELRNAGMLTDAGYAINTLSSLALLLGAPLETTLQDARLGAGFSGQTGARSIAVVMATAADACCALMDHEPGAGLRARGEDAAAVELHPTDTYQSCLHAAFVAWMLRDDEALAQAIAAGRPARIAGTGLFSTGLFDVLDSMLACAGYADLDDDRRRELAATLDARFAQLARWEASSPTNAAPLRSLLAGAWAQARGQLDEAFSHFDAAANAAANAGWVSIEARANEHAADVLVARDQPKLAVGYFEHARRCYARWGARAAVRRLGEGPLSNREAPRTKPASSHTSSSDTQLTLDISALVKMAETMSKVTSVEDVVIALLDGTVKNAGADRGVLLLDDEGGLHVAGVFERNSSGARHVDAVPLADASDQLAESLINEAASGTEPIVVDDGPLDERVAHDPWVVASRPRSLLALPIVKQERHVGVLYLENSMLSAVFSALDLQILMTLARQAAIALDNARLFDALREREARWRSLVDNAPDFIAIVDRDHRFEFVNRLDHGLDATHVLGMTAEQFLDPSHANVTRAAIDRVLAHGTHEFYEARVSTPSGVRHLSTRLGPIKRGDVIDRVTLITADRTHQHQLEEQLRQAQKMQAIGTLAGGVAHDFNNLLTVVLGACELAMMQLDDPGEVEISLVDIRDAAERAANLTRQLLAFSRRQVLKPRRVDLNALVTDIAKLLRRLIGENIELRLELATTGAWVHVDPSQLEQVLMNLVVNARDAMPDGGALAVRTRRSQIDAGEPQAPHAVEPGTYVILEVEDDGLGIAADQLGRIFEPFFTTKPAGSGTGLGLSTVLGIVEQSGGSLFVDSEPGRGTQFCIYLPFGDGTSEQPTLAVPAPINEVSSRKVILVVEDEATVRSLTARMLRGLGYEVMVASNGDEAEVVAAQADAIDLLLVDVVMPGANGRELADRIVNQWPNMKVLYMSGYTDDAIVRHGVLDGTRAFLQKPFSRQSLAHAIAAALRNATLERQPEG</sequence>
<dbReference type="SMART" id="SM00448">
    <property type="entry name" value="REC"/>
    <property type="match status" value="1"/>
</dbReference>
<dbReference type="SUPFAM" id="SSF52172">
    <property type="entry name" value="CheY-like"/>
    <property type="match status" value="1"/>
</dbReference>
<dbReference type="SUPFAM" id="SSF47384">
    <property type="entry name" value="Homodimeric domain of signal transducing histidine kinase"/>
    <property type="match status" value="1"/>
</dbReference>
<dbReference type="GO" id="GO:0000155">
    <property type="term" value="F:phosphorelay sensor kinase activity"/>
    <property type="evidence" value="ECO:0007669"/>
    <property type="project" value="InterPro"/>
</dbReference>
<feature type="domain" description="Histidine kinase" evidence="9">
    <location>
        <begin position="1588"/>
        <end position="1811"/>
    </location>
</feature>
<dbReference type="InterPro" id="IPR011006">
    <property type="entry name" value="CheY-like_superfamily"/>
</dbReference>
<dbReference type="InterPro" id="IPR029016">
    <property type="entry name" value="GAF-like_dom_sf"/>
</dbReference>
<feature type="modified residue" description="4-aspartylphosphate" evidence="6">
    <location>
        <position position="1883"/>
    </location>
</feature>
<dbReference type="InterPro" id="IPR053159">
    <property type="entry name" value="Hybrid_Histidine_Kinase"/>
</dbReference>
<dbReference type="SMART" id="SM00220">
    <property type="entry name" value="S_TKc"/>
    <property type="match status" value="1"/>
</dbReference>
<dbReference type="SUPFAM" id="SSF55874">
    <property type="entry name" value="ATPase domain of HSP90 chaperone/DNA topoisomerase II/histidine kinase"/>
    <property type="match status" value="1"/>
</dbReference>
<dbReference type="PANTHER" id="PTHR43642:SF1">
    <property type="entry name" value="HYBRID SIGNAL TRANSDUCTION HISTIDINE KINASE G"/>
    <property type="match status" value="1"/>
</dbReference>
<feature type="domain" description="Protein kinase" evidence="8">
    <location>
        <begin position="7"/>
        <end position="282"/>
    </location>
</feature>
<dbReference type="Pfam" id="PF00069">
    <property type="entry name" value="Pkinase"/>
    <property type="match status" value="1"/>
</dbReference>
<dbReference type="Gene3D" id="3.40.50.300">
    <property type="entry name" value="P-loop containing nucleotide triphosphate hydrolases"/>
    <property type="match status" value="1"/>
</dbReference>
<evidence type="ECO:0000313" key="11">
    <source>
        <dbReference type="EMBL" id="KIG18099.1"/>
    </source>
</evidence>
<dbReference type="PANTHER" id="PTHR43642">
    <property type="entry name" value="HYBRID SIGNAL TRANSDUCTION HISTIDINE KINASE G"/>
    <property type="match status" value="1"/>
</dbReference>
<reference evidence="11 12" key="1">
    <citation type="submission" date="2014-12" db="EMBL/GenBank/DDBJ databases">
        <title>Genome assembly of Enhygromyxa salina DSM 15201.</title>
        <authorList>
            <person name="Sharma G."/>
            <person name="Subramanian S."/>
        </authorList>
    </citation>
    <scope>NUCLEOTIDE SEQUENCE [LARGE SCALE GENOMIC DNA]</scope>
    <source>
        <strain evidence="11 12">DSM 15201</strain>
    </source>
</reference>
<dbReference type="SUPFAM" id="SSF55781">
    <property type="entry name" value="GAF domain-like"/>
    <property type="match status" value="1"/>
</dbReference>
<evidence type="ECO:0000256" key="4">
    <source>
        <dbReference type="ARBA" id="ARBA00022679"/>
    </source>
</evidence>
<name>A0A0C1ZKQ2_9BACT</name>
<proteinExistence type="predicted"/>
<dbReference type="Gene3D" id="3.40.50.2300">
    <property type="match status" value="1"/>
</dbReference>
<dbReference type="EMBL" id="JMCC02000015">
    <property type="protein sequence ID" value="KIG18099.1"/>
    <property type="molecule type" value="Genomic_DNA"/>
</dbReference>
<keyword evidence="5 11" id="KW-0418">Kinase</keyword>
<accession>A0A0C1ZKQ2</accession>
<evidence type="ECO:0000259" key="8">
    <source>
        <dbReference type="PROSITE" id="PS50011"/>
    </source>
</evidence>
<dbReference type="InterPro" id="IPR004358">
    <property type="entry name" value="Sig_transdc_His_kin-like_C"/>
</dbReference>
<dbReference type="InterPro" id="IPR003594">
    <property type="entry name" value="HATPase_dom"/>
</dbReference>
<evidence type="ECO:0000259" key="9">
    <source>
        <dbReference type="PROSITE" id="PS50109"/>
    </source>
</evidence>
<evidence type="ECO:0000256" key="6">
    <source>
        <dbReference type="PROSITE-ProRule" id="PRU00169"/>
    </source>
</evidence>